<dbReference type="EMBL" id="JAABOA010000401">
    <property type="protein sequence ID" value="KAF9584486.1"/>
    <property type="molecule type" value="Genomic_DNA"/>
</dbReference>
<protein>
    <submittedName>
        <fullName evidence="1">Uncharacterized protein</fullName>
    </submittedName>
</protein>
<comment type="caution">
    <text evidence="1">The sequence shown here is derived from an EMBL/GenBank/DDBJ whole genome shotgun (WGS) entry which is preliminary data.</text>
</comment>
<gene>
    <name evidence="1" type="ORF">BGW38_006302</name>
</gene>
<name>A0A9P6KGW1_9FUNG</name>
<accession>A0A9P6KGW1</accession>
<organism evidence="1 2">
    <name type="scientific">Lunasporangiospora selenospora</name>
    <dbReference type="NCBI Taxonomy" id="979761"/>
    <lineage>
        <taxon>Eukaryota</taxon>
        <taxon>Fungi</taxon>
        <taxon>Fungi incertae sedis</taxon>
        <taxon>Mucoromycota</taxon>
        <taxon>Mortierellomycotina</taxon>
        <taxon>Mortierellomycetes</taxon>
        <taxon>Mortierellales</taxon>
        <taxon>Mortierellaceae</taxon>
        <taxon>Lunasporangiospora</taxon>
    </lineage>
</organism>
<sequence length="62" mass="7176">MRRFLHHAEFKLSKLPLTLLRFAQAAYAGFRFNLQPQYKRSLVADSRVQIETVGLVNSLKSL</sequence>
<evidence type="ECO:0000313" key="1">
    <source>
        <dbReference type="EMBL" id="KAF9584486.1"/>
    </source>
</evidence>
<dbReference type="AlphaFoldDB" id="A0A9P6KGW1"/>
<evidence type="ECO:0000313" key="2">
    <source>
        <dbReference type="Proteomes" id="UP000780801"/>
    </source>
</evidence>
<feature type="non-terminal residue" evidence="1">
    <location>
        <position position="62"/>
    </location>
</feature>
<proteinExistence type="predicted"/>
<reference evidence="1" key="1">
    <citation type="journal article" date="2020" name="Fungal Divers.">
        <title>Resolving the Mortierellaceae phylogeny through synthesis of multi-gene phylogenetics and phylogenomics.</title>
        <authorList>
            <person name="Vandepol N."/>
            <person name="Liber J."/>
            <person name="Desiro A."/>
            <person name="Na H."/>
            <person name="Kennedy M."/>
            <person name="Barry K."/>
            <person name="Grigoriev I.V."/>
            <person name="Miller A.N."/>
            <person name="O'Donnell K."/>
            <person name="Stajich J.E."/>
            <person name="Bonito G."/>
        </authorList>
    </citation>
    <scope>NUCLEOTIDE SEQUENCE</scope>
    <source>
        <strain evidence="1">KOD1015</strain>
    </source>
</reference>
<dbReference type="Proteomes" id="UP000780801">
    <property type="component" value="Unassembled WGS sequence"/>
</dbReference>
<keyword evidence="2" id="KW-1185">Reference proteome</keyword>